<evidence type="ECO:0000313" key="2">
    <source>
        <dbReference type="Proteomes" id="UP000805649"/>
    </source>
</evidence>
<evidence type="ECO:0000313" key="1">
    <source>
        <dbReference type="EMBL" id="KAL0944525.1"/>
    </source>
</evidence>
<keyword evidence="2" id="KW-1185">Reference proteome</keyword>
<protein>
    <submittedName>
        <fullName evidence="1">Uncharacterized protein</fullName>
    </submittedName>
</protein>
<sequence>MDLCERCRRLDVDCLPPAFDSSDPGTDGSPPQATLRQICEGAALACPFCCLVQLHLRSFAQAEQYLTETGPVEDLAETPVKFYRQILEWKVRPVRVLPTKFGSIHVVGPGKLKFEIPLYAEKGSPASLSGEIVESDLSMALDPHAPRPSQFVRKRLDICLSQHRDCRMSFSGHDVEQRGTSVAPRRLLHVVPARGEKLPLKIRLVEIEKNSGFAVEYAALSHCWGPPEKRPPCTLKGNLFHHKEGIPWTTLSQTFRDACALCSDLGIEYLWIDSLCIVQDDATDWKTEAAIMGRTYEEALLVIAASAATDSSQGLFGVRLPDDVAPVPYKGDVRSGVFAYNSRGPKGLVDNGPLNTRAWVLQEYVLARRTAHFTKWGVVWTCSRDPAVAVSEYDSGKQSVHPIPNTWENIIRSYSKRELTYKSDKLIAIQGLASSWGSKLGKTPHYGLFLEDMPLCLAWFWSGHGNDKLVRDVEGAPSWSWASVTGSLDFMMRENEEATTGMRALCGRIRPDDQSEWPGALTFESSLVKEVDAIAGPFDCLPSYLEDLQAIDPESEKLRYLVPGSISWCNHSNHFEQHYLLVDQQWRNIGWCAFDEREKTTGPISCLPLFKESATPWYMPPVDTAEPFYLWCLFVSQIDPKGCERSVYQRVGWGRILAPAWVEDGRRQDILLV</sequence>
<comment type="caution">
    <text evidence="1">The sequence shown here is derived from an EMBL/GenBank/DDBJ whole genome shotgun (WGS) entry which is preliminary data.</text>
</comment>
<proteinExistence type="predicted"/>
<dbReference type="EMBL" id="VUJX02000001">
    <property type="protein sequence ID" value="KAL0944525.1"/>
    <property type="molecule type" value="Genomic_DNA"/>
</dbReference>
<gene>
    <name evidence="1" type="ORF">CTRU02_202412</name>
</gene>
<name>A0ACC3ZK92_COLTU</name>
<accession>A0ACC3ZK92</accession>
<reference evidence="1 2" key="1">
    <citation type="journal article" date="2020" name="Phytopathology">
        <title>Genome Sequence Resources of Colletotrichum truncatum, C. plurivorum, C. musicola, and C. sojae: Four Species Pathogenic to Soybean (Glycine max).</title>
        <authorList>
            <person name="Rogerio F."/>
            <person name="Boufleur T.R."/>
            <person name="Ciampi-Guillardi M."/>
            <person name="Sukno S.A."/>
            <person name="Thon M.R."/>
            <person name="Massola Junior N.S."/>
            <person name="Baroncelli R."/>
        </authorList>
    </citation>
    <scope>NUCLEOTIDE SEQUENCE [LARGE SCALE GENOMIC DNA]</scope>
    <source>
        <strain evidence="1 2">CMES1059</strain>
    </source>
</reference>
<dbReference type="Proteomes" id="UP000805649">
    <property type="component" value="Unassembled WGS sequence"/>
</dbReference>
<organism evidence="1 2">
    <name type="scientific">Colletotrichum truncatum</name>
    <name type="common">Anthracnose fungus</name>
    <name type="synonym">Colletotrichum capsici</name>
    <dbReference type="NCBI Taxonomy" id="5467"/>
    <lineage>
        <taxon>Eukaryota</taxon>
        <taxon>Fungi</taxon>
        <taxon>Dikarya</taxon>
        <taxon>Ascomycota</taxon>
        <taxon>Pezizomycotina</taxon>
        <taxon>Sordariomycetes</taxon>
        <taxon>Hypocreomycetidae</taxon>
        <taxon>Glomerellales</taxon>
        <taxon>Glomerellaceae</taxon>
        <taxon>Colletotrichum</taxon>
        <taxon>Colletotrichum truncatum species complex</taxon>
    </lineage>
</organism>